<feature type="region of interest" description="Disordered" evidence="6">
    <location>
        <begin position="754"/>
        <end position="810"/>
    </location>
</feature>
<dbReference type="GO" id="GO:0032541">
    <property type="term" value="C:cortical endoplasmic reticulum"/>
    <property type="evidence" value="ECO:0007669"/>
    <property type="project" value="TreeGrafter"/>
</dbReference>
<proteinExistence type="inferred from homology"/>
<dbReference type="Pfam" id="PF16016">
    <property type="entry name" value="VASt"/>
    <property type="match status" value="1"/>
</dbReference>
<feature type="compositionally biased region" description="Polar residues" evidence="6">
    <location>
        <begin position="282"/>
        <end position="294"/>
    </location>
</feature>
<evidence type="ECO:0000259" key="8">
    <source>
        <dbReference type="PROSITE" id="PS51778"/>
    </source>
</evidence>
<feature type="compositionally biased region" description="Acidic residues" evidence="6">
    <location>
        <begin position="756"/>
        <end position="766"/>
    </location>
</feature>
<feature type="compositionally biased region" description="Basic and acidic residues" evidence="6">
    <location>
        <begin position="415"/>
        <end position="427"/>
    </location>
</feature>
<dbReference type="AlphaFoldDB" id="A0A0P1BSA1"/>
<evidence type="ECO:0000256" key="5">
    <source>
        <dbReference type="ARBA" id="ARBA00023136"/>
    </source>
</evidence>
<dbReference type="PANTHER" id="PTHR23319">
    <property type="entry name" value="GRAM DOMAIN CONTAINING 1B, ISOFORM E"/>
    <property type="match status" value="1"/>
</dbReference>
<dbReference type="GO" id="GO:0032934">
    <property type="term" value="F:sterol binding"/>
    <property type="evidence" value="ECO:0007669"/>
    <property type="project" value="TreeGrafter"/>
</dbReference>
<dbReference type="Proteomes" id="UP000054845">
    <property type="component" value="Unassembled WGS sequence"/>
</dbReference>
<keyword evidence="10" id="KW-1185">Reference proteome</keyword>
<feature type="compositionally biased region" description="Polar residues" evidence="6">
    <location>
        <begin position="386"/>
        <end position="405"/>
    </location>
</feature>
<dbReference type="GO" id="GO:0005789">
    <property type="term" value="C:endoplasmic reticulum membrane"/>
    <property type="evidence" value="ECO:0007669"/>
    <property type="project" value="TreeGrafter"/>
</dbReference>
<evidence type="ECO:0000256" key="2">
    <source>
        <dbReference type="ARBA" id="ARBA00006582"/>
    </source>
</evidence>
<dbReference type="EMBL" id="CCYA01000276">
    <property type="protein sequence ID" value="CEH18790.1"/>
    <property type="molecule type" value="Genomic_DNA"/>
</dbReference>
<comment type="similarity">
    <text evidence="2">Belongs to the YSP2 family.</text>
</comment>
<dbReference type="CDD" id="cd13220">
    <property type="entry name" value="PH-GRAM_GRAMDC"/>
    <property type="match status" value="1"/>
</dbReference>
<dbReference type="GO" id="GO:0005886">
    <property type="term" value="C:plasma membrane"/>
    <property type="evidence" value="ECO:0007669"/>
    <property type="project" value="TreeGrafter"/>
</dbReference>
<dbReference type="SMART" id="SM00568">
    <property type="entry name" value="GRAM"/>
    <property type="match status" value="1"/>
</dbReference>
<evidence type="ECO:0000313" key="9">
    <source>
        <dbReference type="EMBL" id="CEH18790.1"/>
    </source>
</evidence>
<feature type="compositionally biased region" description="Polar residues" evidence="6">
    <location>
        <begin position="232"/>
        <end position="246"/>
    </location>
</feature>
<protein>
    <submittedName>
        <fullName evidence="9">Uncharacterized conserved protein, contains GRAM domain</fullName>
    </submittedName>
</protein>
<feature type="compositionally biased region" description="Low complexity" evidence="6">
    <location>
        <begin position="333"/>
        <end position="347"/>
    </location>
</feature>
<dbReference type="GO" id="GO:0032366">
    <property type="term" value="P:intracellular sterol transport"/>
    <property type="evidence" value="ECO:0007669"/>
    <property type="project" value="TreeGrafter"/>
</dbReference>
<dbReference type="OrthoDB" id="2162691at2759"/>
<accession>A0A0P1BSA1</accession>
<sequence>MPLAISSLIRGARKDTGQGSSQSQSQSQSPDLSQSRRGSLQSATASHSAAAHPLQRDSRVDSRASATPTAPAPTSSSTFIPSPSTTSADSNLTLKGTQPFPSRLPTSHTSPDLSIRTAAAASSSNMPRPGSAAAVFSGTGKVGRRGSTRISDDGHGRGASTGVPDRHELMRRAMADAAAHDILQGGESSGDEEPSRRGGAGNASAAPSNTRFNNVNPFSAQPPTAPARLANVDTSTANADLNTLNARQVEIPPASPGDRPGEGSLNLAAFTLGEIVHADGSVQPNPAVHSSTAGNGDALTASAAVGPGQQSKAPARPKLGSRNNSYASDMGEVTVSPSAASTATASPHKSQSGHGRYATTGTMAPSMADRGRASSLAPPTPRGTDSHSPSRSSAMHESASTSQLLPPSPLARLRKLSDGPVRRDTAESTKSAKRGPAGGIAGALAGSAIGAAGIGGSQGAMARQQAMVRSGSNLDANYVGGSEGGLYRNPQTGRMSEVGPDPGMLGTPSEEAIEGRRRALRERSTSSSFSFASDASEASGLGAAAHFSAAVAAGGLHAPHGLMPGAASLAPPTPRLVSAVGEPHLTPGGIGAVGGLSPAGTGEGVSLLDDDHAWPGDVGVGQQITGFAVASSKRNADFHALFPSVPEDDYLIEDYGCALVREILVQGRFYISENHVCFNANIFGWVTNIVIGFHEIVSIEKRMTAFVIPNAIQMATLHAKYTFASFLSRDATYDLIVNIWKLSHPSVPGQATIEVQSDDESVENEGDASKDGAAAKPTEQGAPRVSKRKKLRMKLKSNKEGAANGAGADSGANGMSGMNGAPLSPAVALGAAGGKKAPHRATSCPCEKEKKHMPTVALDQTYPAVPEKLYNLLFTSGFMKDFWTVDQKLMDLQMSDWSPDTANNNMLSRSMSYIKPLAGGFGPKQTKCVITDENLHVDMDDYVSTMTTTRTPDVPSGGSFAVKTRTCFTWAGGNTTKVYVTCNVEWSGRSMIKGIIDKASIDGQKQYYKDLDVAVRKYLKEHASEFREEGDDEAADEMREAVASTPAGETSVDPTSKESSKALASEASNTSEAGGIMGILSTICGTIADLTGGAIEMVGDLSPSMLILGALVLVLLLTNIWALTASGGASKRDPSDPHKLVKSRKSNSASSSLAADTANAEAIALAVRGVLQEYLSPVQQPRYTGQEKVLPSDPQKSEQGLTKDDVQTLASLLDDVEKRLADLKLKLERARSEENKKGKVDRKKKAEL</sequence>
<feature type="region of interest" description="Disordered" evidence="6">
    <location>
        <begin position="1"/>
        <end position="266"/>
    </location>
</feature>
<feature type="region of interest" description="Disordered" evidence="6">
    <location>
        <begin position="1182"/>
        <end position="1203"/>
    </location>
</feature>
<dbReference type="InterPro" id="IPR051482">
    <property type="entry name" value="Cholesterol_transport"/>
</dbReference>
<feature type="region of interest" description="Disordered" evidence="6">
    <location>
        <begin position="1127"/>
        <end position="1153"/>
    </location>
</feature>
<dbReference type="Pfam" id="PF02893">
    <property type="entry name" value="GRAM"/>
    <property type="match status" value="1"/>
</dbReference>
<feature type="compositionally biased region" description="Basic residues" evidence="6">
    <location>
        <begin position="785"/>
        <end position="796"/>
    </location>
</feature>
<dbReference type="Gene3D" id="2.30.29.30">
    <property type="entry name" value="Pleckstrin-homology domain (PH domain)/Phosphotyrosine-binding domain (PTB)"/>
    <property type="match status" value="1"/>
</dbReference>
<feature type="compositionally biased region" description="Polar residues" evidence="6">
    <location>
        <begin position="348"/>
        <end position="363"/>
    </location>
</feature>
<feature type="transmembrane region" description="Helical" evidence="7">
    <location>
        <begin position="1105"/>
        <end position="1123"/>
    </location>
</feature>
<feature type="compositionally biased region" description="Low complexity" evidence="6">
    <location>
        <begin position="801"/>
        <end position="810"/>
    </location>
</feature>
<dbReference type="InterPro" id="IPR004182">
    <property type="entry name" value="GRAM"/>
</dbReference>
<feature type="region of interest" description="Disordered" evidence="6">
    <location>
        <begin position="280"/>
        <end position="438"/>
    </location>
</feature>
<dbReference type="GO" id="GO:0005739">
    <property type="term" value="C:mitochondrion"/>
    <property type="evidence" value="ECO:0007669"/>
    <property type="project" value="TreeGrafter"/>
</dbReference>
<evidence type="ECO:0000256" key="4">
    <source>
        <dbReference type="ARBA" id="ARBA00022989"/>
    </source>
</evidence>
<dbReference type="GO" id="GO:0140268">
    <property type="term" value="C:endoplasmic reticulum-plasma membrane contact site"/>
    <property type="evidence" value="ECO:0007669"/>
    <property type="project" value="TreeGrafter"/>
</dbReference>
<keyword evidence="5 7" id="KW-0472">Membrane</keyword>
<dbReference type="PROSITE" id="PS51778">
    <property type="entry name" value="VAST"/>
    <property type="match status" value="1"/>
</dbReference>
<dbReference type="InterPro" id="IPR011993">
    <property type="entry name" value="PH-like_dom_sf"/>
</dbReference>
<keyword evidence="3 7" id="KW-0812">Transmembrane</keyword>
<evidence type="ECO:0000256" key="3">
    <source>
        <dbReference type="ARBA" id="ARBA00022692"/>
    </source>
</evidence>
<organism evidence="9 10">
    <name type="scientific">Ceraceosorus bombacis</name>
    <dbReference type="NCBI Taxonomy" id="401625"/>
    <lineage>
        <taxon>Eukaryota</taxon>
        <taxon>Fungi</taxon>
        <taxon>Dikarya</taxon>
        <taxon>Basidiomycota</taxon>
        <taxon>Ustilaginomycotina</taxon>
        <taxon>Exobasidiomycetes</taxon>
        <taxon>Ceraceosorales</taxon>
        <taxon>Ceraceosoraceae</taxon>
        <taxon>Ceraceosorus</taxon>
    </lineage>
</organism>
<dbReference type="InterPro" id="IPR031968">
    <property type="entry name" value="VASt"/>
</dbReference>
<keyword evidence="4 7" id="KW-1133">Transmembrane helix</keyword>
<reference evidence="10" key="1">
    <citation type="submission" date="2014-09" db="EMBL/GenBank/DDBJ databases">
        <authorList>
            <person name="Sharma Rahul"/>
            <person name="Thines Marco"/>
        </authorList>
    </citation>
    <scope>NUCLEOTIDE SEQUENCE [LARGE SCALE GENOMIC DNA]</scope>
</reference>
<name>A0A0P1BSA1_9BASI</name>
<dbReference type="STRING" id="401625.A0A0P1BSA1"/>
<feature type="compositionally biased region" description="Low complexity" evidence="6">
    <location>
        <begin position="18"/>
        <end position="35"/>
    </location>
</feature>
<feature type="compositionally biased region" description="Polar residues" evidence="6">
    <location>
        <begin position="210"/>
        <end position="222"/>
    </location>
</feature>
<dbReference type="PANTHER" id="PTHR23319:SF4">
    <property type="entry name" value="GRAM DOMAIN CONTAINING 1B, ISOFORM E"/>
    <property type="match status" value="1"/>
</dbReference>
<evidence type="ECO:0000313" key="10">
    <source>
        <dbReference type="Proteomes" id="UP000054845"/>
    </source>
</evidence>
<feature type="region of interest" description="Disordered" evidence="6">
    <location>
        <begin position="1025"/>
        <end position="1066"/>
    </location>
</feature>
<feature type="compositionally biased region" description="Low complexity" evidence="6">
    <location>
        <begin position="42"/>
        <end position="52"/>
    </location>
</feature>
<feature type="compositionally biased region" description="Basic and acidic residues" evidence="6">
    <location>
        <begin position="1130"/>
        <end position="1139"/>
    </location>
</feature>
<feature type="compositionally biased region" description="Low complexity" evidence="6">
    <location>
        <begin position="64"/>
        <end position="88"/>
    </location>
</feature>
<feature type="region of interest" description="Disordered" evidence="6">
    <location>
        <begin position="482"/>
        <end position="531"/>
    </location>
</feature>
<feature type="compositionally biased region" description="Basic and acidic residues" evidence="6">
    <location>
        <begin position="513"/>
        <end position="524"/>
    </location>
</feature>
<evidence type="ECO:0000256" key="7">
    <source>
        <dbReference type="SAM" id="Phobius"/>
    </source>
</evidence>
<feature type="compositionally biased region" description="Polar residues" evidence="6">
    <location>
        <begin position="89"/>
        <end position="112"/>
    </location>
</feature>
<comment type="subcellular location">
    <subcellularLocation>
        <location evidence="1">Membrane</location>
        <topology evidence="1">Single-pass membrane protein</topology>
    </subcellularLocation>
</comment>
<feature type="compositionally biased region" description="Basic and acidic residues" evidence="6">
    <location>
        <begin position="164"/>
        <end position="174"/>
    </location>
</feature>
<dbReference type="GO" id="GO:0120015">
    <property type="term" value="F:sterol transfer activity"/>
    <property type="evidence" value="ECO:0007669"/>
    <property type="project" value="TreeGrafter"/>
</dbReference>
<evidence type="ECO:0000256" key="1">
    <source>
        <dbReference type="ARBA" id="ARBA00004167"/>
    </source>
</evidence>
<feature type="region of interest" description="Disordered" evidence="6">
    <location>
        <begin position="1227"/>
        <end position="1248"/>
    </location>
</feature>
<evidence type="ECO:0000256" key="6">
    <source>
        <dbReference type="SAM" id="MobiDB-lite"/>
    </source>
</evidence>
<feature type="domain" description="VASt" evidence="8">
    <location>
        <begin position="853"/>
        <end position="1023"/>
    </location>
</feature>